<proteinExistence type="predicted"/>
<feature type="signal peptide" evidence="2">
    <location>
        <begin position="1"/>
        <end position="23"/>
    </location>
</feature>
<dbReference type="Gene3D" id="2.80.10.50">
    <property type="match status" value="2"/>
</dbReference>
<evidence type="ECO:0000259" key="3">
    <source>
        <dbReference type="Pfam" id="PF18962"/>
    </source>
</evidence>
<feature type="chain" id="PRO_5040348997" evidence="2">
    <location>
        <begin position="24"/>
        <end position="512"/>
    </location>
</feature>
<dbReference type="InterPro" id="IPR013431">
    <property type="entry name" value="Delta_60_rpt"/>
</dbReference>
<evidence type="ECO:0000256" key="2">
    <source>
        <dbReference type="SAM" id="SignalP"/>
    </source>
</evidence>
<reference evidence="5" key="1">
    <citation type="submission" date="2021-11" db="EMBL/GenBank/DDBJ databases">
        <title>Description of novel Chryseobacterium species.</title>
        <authorList>
            <person name="Saticioglu I.B."/>
            <person name="Ay H."/>
            <person name="Altun S."/>
            <person name="Duman M."/>
        </authorList>
    </citation>
    <scope>NUCLEOTIDE SEQUENCE</scope>
    <source>
        <strain evidence="5">C-39</strain>
    </source>
</reference>
<protein>
    <submittedName>
        <fullName evidence="5">T9SS type A sorting domain-containing protein</fullName>
    </submittedName>
</protein>
<dbReference type="AlphaFoldDB" id="A0A9Q3UV27"/>
<keyword evidence="1 2" id="KW-0732">Signal</keyword>
<evidence type="ECO:0000313" key="7">
    <source>
        <dbReference type="Proteomes" id="UP001107960"/>
    </source>
</evidence>
<keyword evidence="6" id="KW-1185">Reference proteome</keyword>
<reference evidence="6" key="2">
    <citation type="submission" date="2023-07" db="EMBL/GenBank/DDBJ databases">
        <title>Description of novel Chryseobacterium sp. strain C-2.</title>
        <authorList>
            <person name="Saticioglu I.B."/>
        </authorList>
    </citation>
    <scope>NUCLEOTIDE SEQUENCE [LARGE SCALE GENOMIC DNA]</scope>
    <source>
        <strain evidence="6">C-2</strain>
    </source>
</reference>
<dbReference type="EMBL" id="JAJJML010000001">
    <property type="protein sequence ID" value="MCC9035674.1"/>
    <property type="molecule type" value="Genomic_DNA"/>
</dbReference>
<dbReference type="EMBL" id="JACXXP010000007">
    <property type="protein sequence ID" value="MBD3904612.1"/>
    <property type="molecule type" value="Genomic_DNA"/>
</dbReference>
<evidence type="ECO:0000313" key="6">
    <source>
        <dbReference type="Proteomes" id="UP000603715"/>
    </source>
</evidence>
<dbReference type="NCBIfam" id="TIGR04183">
    <property type="entry name" value="Por_Secre_tail"/>
    <property type="match status" value="1"/>
</dbReference>
<reference evidence="4" key="3">
    <citation type="submission" date="2024-05" db="EMBL/GenBank/DDBJ databases">
        <title>Description of novel Chryseobacterium sp. strain C-2.</title>
        <authorList>
            <person name="Saticioglu I.B."/>
        </authorList>
    </citation>
    <scope>NUCLEOTIDE SEQUENCE</scope>
    <source>
        <strain evidence="4">C-2</strain>
    </source>
</reference>
<evidence type="ECO:0000313" key="5">
    <source>
        <dbReference type="EMBL" id="MCC9035674.1"/>
    </source>
</evidence>
<feature type="domain" description="Secretion system C-terminal sorting" evidence="3">
    <location>
        <begin position="447"/>
        <end position="512"/>
    </location>
</feature>
<comment type="caution">
    <text evidence="5">The sequence shown here is derived from an EMBL/GenBank/DDBJ whole genome shotgun (WGS) entry which is preliminary data.</text>
</comment>
<sequence>MIKRIIFCLFVFNAILFKSQAQFLDSAFGTAGIVSYTPNSTYGFIYDAGAINSQQKIIVSGSYTSPTNPYPYYTTNIVQRLNSNGTVDNTFNSVVMPPNNLYPSVPNFYFTNIFIQPNQKILLGDAMFRKIIRLNENGTYDYGFGNNGVIDGSVIYPFLNDRGLSAFGLRNIFVTNANKILVCLSALENQETKTVVLRLNENGTMDTTFGNNGVVIQDGFYGNLITQDDSKLVLISQDDSLVINKKRYSSEGLLDISYNNQPLVYTPLNGYSTNFVKAKGKDNNVYIYGISLSSVNLVNIITLIKINQNGEIETTFGTNGVVNESYYSNNNNYYVDNNISFPELLLDANNNIFVACTVSPTVTPVNYNHYIKKFTSNGTVDQSFGINGIVEVELNYSERIRAALITLDNKIMTFGNYQTPNKGIIAQILNNNTLLSIDNVAKKHFKIYPNPVADFLYIDNLKNNNSMAKIFDLNGRLILSISIKNNLIDIKELQTGSYLLKIGDDSQKFIKK</sequence>
<dbReference type="Proteomes" id="UP000603715">
    <property type="component" value="Unassembled WGS sequence"/>
</dbReference>
<dbReference type="Pfam" id="PF17164">
    <property type="entry name" value="DUF5122"/>
    <property type="match status" value="2"/>
</dbReference>
<accession>A0A9Q3UV27</accession>
<dbReference type="NCBIfam" id="TIGR02608">
    <property type="entry name" value="delta_60_rpt"/>
    <property type="match status" value="3"/>
</dbReference>
<gene>
    <name evidence="4" type="ORF">IEW27_08405</name>
    <name evidence="5" type="ORF">LNP80_15665</name>
</gene>
<dbReference type="RefSeq" id="WP_191179153.1">
    <property type="nucleotide sequence ID" value="NZ_JACXXP010000007.1"/>
</dbReference>
<evidence type="ECO:0000256" key="1">
    <source>
        <dbReference type="ARBA" id="ARBA00022729"/>
    </source>
</evidence>
<organism evidence="5 7">
    <name type="scientific">Chryseobacterium muglaense</name>
    <dbReference type="NCBI Taxonomy" id="2893752"/>
    <lineage>
        <taxon>Bacteria</taxon>
        <taxon>Pseudomonadati</taxon>
        <taxon>Bacteroidota</taxon>
        <taxon>Flavobacteriia</taxon>
        <taxon>Flavobacteriales</taxon>
        <taxon>Weeksellaceae</taxon>
        <taxon>Chryseobacterium group</taxon>
        <taxon>Chryseobacterium</taxon>
    </lineage>
</organism>
<name>A0A9Q3UV27_9FLAO</name>
<dbReference type="Proteomes" id="UP001107960">
    <property type="component" value="Unassembled WGS sequence"/>
</dbReference>
<dbReference type="InterPro" id="IPR026444">
    <property type="entry name" value="Secre_tail"/>
</dbReference>
<evidence type="ECO:0000313" key="4">
    <source>
        <dbReference type="EMBL" id="MBD3904612.1"/>
    </source>
</evidence>
<dbReference type="Pfam" id="PF18962">
    <property type="entry name" value="Por_Secre_tail"/>
    <property type="match status" value="1"/>
</dbReference>